<dbReference type="PANTHER" id="PTHR12905">
    <property type="entry name" value="METALLOPHOSPHOESTERASE"/>
    <property type="match status" value="1"/>
</dbReference>
<accession>A0A1A9UFY0</accession>
<dbReference type="PANTHER" id="PTHR12905:SF0">
    <property type="entry name" value="CALCINEURIN-LIKE PHOSPHOESTERASE DOMAIN-CONTAINING PROTEIN"/>
    <property type="match status" value="1"/>
</dbReference>
<evidence type="ECO:0000259" key="2">
    <source>
        <dbReference type="Pfam" id="PF00149"/>
    </source>
</evidence>
<dbReference type="Proteomes" id="UP000078200">
    <property type="component" value="Unassembled WGS sequence"/>
</dbReference>
<dbReference type="VEuPathDB" id="VectorBase:GAUT003594"/>
<dbReference type="SUPFAM" id="SSF56300">
    <property type="entry name" value="Metallo-dependent phosphatases"/>
    <property type="match status" value="1"/>
</dbReference>
<proteinExistence type="inferred from homology"/>
<dbReference type="CDD" id="cd07379">
    <property type="entry name" value="MPP_239FB"/>
    <property type="match status" value="1"/>
</dbReference>
<evidence type="ECO:0000313" key="3">
    <source>
        <dbReference type="EnsemblMetazoa" id="GAUT003594-PA"/>
    </source>
</evidence>
<dbReference type="InterPro" id="IPR029052">
    <property type="entry name" value="Metallo-depent_PP-like"/>
</dbReference>
<dbReference type="InterPro" id="IPR051693">
    <property type="entry name" value="UPF0046_metallophosphoest"/>
</dbReference>
<dbReference type="GO" id="GO:0016787">
    <property type="term" value="F:hydrolase activity"/>
    <property type="evidence" value="ECO:0007669"/>
    <property type="project" value="InterPro"/>
</dbReference>
<reference evidence="3" key="1">
    <citation type="submission" date="2020-05" db="UniProtKB">
        <authorList>
            <consortium name="EnsemblMetazoa"/>
        </authorList>
    </citation>
    <scope>IDENTIFICATION</scope>
    <source>
        <strain evidence="3">TTRI</strain>
    </source>
</reference>
<dbReference type="PIRSF" id="PIRSF035808">
    <property type="entry name" value="Pdiesterase_Brain_239"/>
    <property type="match status" value="1"/>
</dbReference>
<evidence type="ECO:0000256" key="1">
    <source>
        <dbReference type="ARBA" id="ARBA00007993"/>
    </source>
</evidence>
<dbReference type="AlphaFoldDB" id="A0A1A9UFY0"/>
<sequence length="299" mass="33624">MDIPIHALTQNPTAAWKELSKTQRVIKVTMKPPQAGVAFNKARVVCMSDTHSLTPYVKFDIPDGDIFIHAGDFTKCGLLKEVEEFNNWIGTLPHRFKIVIAGNHELSFDQSFTHPFQSQTHTERTKHTGMSILDDLPTLGNAKEDIVEAVQTSNIRDVLTNCTYVQDELLEIWGIRIYGTPWQPEFCNWAFNIPRGQPCLDKWNQIPDDIDILITHTPPLGHGDLCCSGVRAGCVELLNSIQKRIKPKYHVFGHIHEGYGITSDGRVIYVNASTCDINYLPNNPPIVFDVALPPGIRKD</sequence>
<dbReference type="Pfam" id="PF00149">
    <property type="entry name" value="Metallophos"/>
    <property type="match status" value="1"/>
</dbReference>
<evidence type="ECO:0000313" key="4">
    <source>
        <dbReference type="Proteomes" id="UP000078200"/>
    </source>
</evidence>
<organism evidence="3 4">
    <name type="scientific">Glossina austeni</name>
    <name type="common">Savannah tsetse fly</name>
    <dbReference type="NCBI Taxonomy" id="7395"/>
    <lineage>
        <taxon>Eukaryota</taxon>
        <taxon>Metazoa</taxon>
        <taxon>Ecdysozoa</taxon>
        <taxon>Arthropoda</taxon>
        <taxon>Hexapoda</taxon>
        <taxon>Insecta</taxon>
        <taxon>Pterygota</taxon>
        <taxon>Neoptera</taxon>
        <taxon>Endopterygota</taxon>
        <taxon>Diptera</taxon>
        <taxon>Brachycera</taxon>
        <taxon>Muscomorpha</taxon>
        <taxon>Hippoboscoidea</taxon>
        <taxon>Glossinidae</taxon>
        <taxon>Glossina</taxon>
    </lineage>
</organism>
<comment type="similarity">
    <text evidence="1">Belongs to the UPF0046 family.</text>
</comment>
<name>A0A1A9UFY0_GLOAU</name>
<dbReference type="InterPro" id="IPR024201">
    <property type="entry name" value="Calcineurin-like_Pesterase"/>
</dbReference>
<feature type="domain" description="Calcineurin-like phosphoesterase" evidence="2">
    <location>
        <begin position="43"/>
        <end position="257"/>
    </location>
</feature>
<dbReference type="EnsemblMetazoa" id="GAUT003594-RA">
    <property type="protein sequence ID" value="GAUT003594-PA"/>
    <property type="gene ID" value="GAUT003594"/>
</dbReference>
<dbReference type="STRING" id="7395.A0A1A9UFY0"/>
<protein>
    <recommendedName>
        <fullName evidence="2">Calcineurin-like phosphoesterase domain-containing protein</fullName>
    </recommendedName>
</protein>
<dbReference type="Gene3D" id="3.60.21.10">
    <property type="match status" value="1"/>
</dbReference>
<dbReference type="InterPro" id="IPR004843">
    <property type="entry name" value="Calcineurin-like_PHP"/>
</dbReference>
<keyword evidence="4" id="KW-1185">Reference proteome</keyword>